<evidence type="ECO:0000313" key="1">
    <source>
        <dbReference type="EMBL" id="KAK8967266.1"/>
    </source>
</evidence>
<sequence length="161" mass="18220">MKFLKEKHAQPKAEFISGVRHEGFKAELELGQFQVFLLLRGRILRGRAGFSPDFVAPFFPDNLVKVLLPSLLFRHSQVVNQLVGGCCRFLISSSPFRRSYLADHFSPEPVAQSILVQRGYGEGSPRQVSMKDGGHLESLSQRAYETRQHFINSVDMLSRTV</sequence>
<name>A0ABR2MUY6_9ASPA</name>
<reference evidence="1 2" key="1">
    <citation type="journal article" date="2022" name="Nat. Plants">
        <title>Genomes of leafy and leafless Platanthera orchids illuminate the evolution of mycoheterotrophy.</title>
        <authorList>
            <person name="Li M.H."/>
            <person name="Liu K.W."/>
            <person name="Li Z."/>
            <person name="Lu H.C."/>
            <person name="Ye Q.L."/>
            <person name="Zhang D."/>
            <person name="Wang J.Y."/>
            <person name="Li Y.F."/>
            <person name="Zhong Z.M."/>
            <person name="Liu X."/>
            <person name="Yu X."/>
            <person name="Liu D.K."/>
            <person name="Tu X.D."/>
            <person name="Liu B."/>
            <person name="Hao Y."/>
            <person name="Liao X.Y."/>
            <person name="Jiang Y.T."/>
            <person name="Sun W.H."/>
            <person name="Chen J."/>
            <person name="Chen Y.Q."/>
            <person name="Ai Y."/>
            <person name="Zhai J.W."/>
            <person name="Wu S.S."/>
            <person name="Zhou Z."/>
            <person name="Hsiao Y.Y."/>
            <person name="Wu W.L."/>
            <person name="Chen Y.Y."/>
            <person name="Lin Y.F."/>
            <person name="Hsu J.L."/>
            <person name="Li C.Y."/>
            <person name="Wang Z.W."/>
            <person name="Zhao X."/>
            <person name="Zhong W.Y."/>
            <person name="Ma X.K."/>
            <person name="Ma L."/>
            <person name="Huang J."/>
            <person name="Chen G.Z."/>
            <person name="Huang M.Z."/>
            <person name="Huang L."/>
            <person name="Peng D.H."/>
            <person name="Luo Y.B."/>
            <person name="Zou S.Q."/>
            <person name="Chen S.P."/>
            <person name="Lan S."/>
            <person name="Tsai W.C."/>
            <person name="Van de Peer Y."/>
            <person name="Liu Z.J."/>
        </authorList>
    </citation>
    <scope>NUCLEOTIDE SEQUENCE [LARGE SCALE GENOMIC DNA]</scope>
    <source>
        <strain evidence="1">Lor288</strain>
    </source>
</reference>
<evidence type="ECO:0000313" key="2">
    <source>
        <dbReference type="Proteomes" id="UP001412067"/>
    </source>
</evidence>
<dbReference type="EMBL" id="JBBWWR010000005">
    <property type="protein sequence ID" value="KAK8967266.1"/>
    <property type="molecule type" value="Genomic_DNA"/>
</dbReference>
<protein>
    <recommendedName>
        <fullName evidence="3">Maturase K</fullName>
    </recommendedName>
</protein>
<keyword evidence="2" id="KW-1185">Reference proteome</keyword>
<organism evidence="1 2">
    <name type="scientific">Platanthera guangdongensis</name>
    <dbReference type="NCBI Taxonomy" id="2320717"/>
    <lineage>
        <taxon>Eukaryota</taxon>
        <taxon>Viridiplantae</taxon>
        <taxon>Streptophyta</taxon>
        <taxon>Embryophyta</taxon>
        <taxon>Tracheophyta</taxon>
        <taxon>Spermatophyta</taxon>
        <taxon>Magnoliopsida</taxon>
        <taxon>Liliopsida</taxon>
        <taxon>Asparagales</taxon>
        <taxon>Orchidaceae</taxon>
        <taxon>Orchidoideae</taxon>
        <taxon>Orchideae</taxon>
        <taxon>Orchidinae</taxon>
        <taxon>Platanthera</taxon>
    </lineage>
</organism>
<evidence type="ECO:0008006" key="3">
    <source>
        <dbReference type="Google" id="ProtNLM"/>
    </source>
</evidence>
<comment type="caution">
    <text evidence="1">The sequence shown here is derived from an EMBL/GenBank/DDBJ whole genome shotgun (WGS) entry which is preliminary data.</text>
</comment>
<dbReference type="Proteomes" id="UP001412067">
    <property type="component" value="Unassembled WGS sequence"/>
</dbReference>
<gene>
    <name evidence="1" type="ORF">KSP40_PGU003635</name>
</gene>
<proteinExistence type="predicted"/>
<accession>A0ABR2MUY6</accession>